<protein>
    <submittedName>
        <fullName evidence="9">Uncharacterized protein</fullName>
    </submittedName>
</protein>
<feature type="region of interest" description="Disordered" evidence="6">
    <location>
        <begin position="144"/>
        <end position="169"/>
    </location>
</feature>
<keyword evidence="1" id="KW-0243">Dynein</keyword>
<dbReference type="PANTHER" id="PTHR13183">
    <property type="entry name" value="AXONEMAL INNER ARM DYNEIN LIGHT CHAIN 28"/>
    <property type="match status" value="1"/>
</dbReference>
<name>A0A915DPR0_9BILA</name>
<dbReference type="WBParaSite" id="jg22325">
    <property type="protein sequence ID" value="jg22325"/>
    <property type="gene ID" value="jg22325"/>
</dbReference>
<dbReference type="GO" id="GO:0045504">
    <property type="term" value="F:dynein heavy chain binding"/>
    <property type="evidence" value="ECO:0007669"/>
    <property type="project" value="TreeGrafter"/>
</dbReference>
<keyword evidence="3" id="KW-0505">Motor protein</keyword>
<feature type="signal peptide" evidence="7">
    <location>
        <begin position="1"/>
        <end position="20"/>
    </location>
</feature>
<organism evidence="8 9">
    <name type="scientific">Ditylenchus dipsaci</name>
    <dbReference type="NCBI Taxonomy" id="166011"/>
    <lineage>
        <taxon>Eukaryota</taxon>
        <taxon>Metazoa</taxon>
        <taxon>Ecdysozoa</taxon>
        <taxon>Nematoda</taxon>
        <taxon>Chromadorea</taxon>
        <taxon>Rhabditida</taxon>
        <taxon>Tylenchina</taxon>
        <taxon>Tylenchomorpha</taxon>
        <taxon>Sphaerularioidea</taxon>
        <taxon>Anguinidae</taxon>
        <taxon>Anguininae</taxon>
        <taxon>Ditylenchus</taxon>
    </lineage>
</organism>
<feature type="coiled-coil region" evidence="5">
    <location>
        <begin position="174"/>
        <end position="201"/>
    </location>
</feature>
<dbReference type="AlphaFoldDB" id="A0A915DPR0"/>
<dbReference type="GO" id="GO:0097546">
    <property type="term" value="C:ciliary base"/>
    <property type="evidence" value="ECO:0007669"/>
    <property type="project" value="TreeGrafter"/>
</dbReference>
<dbReference type="Pfam" id="PF10211">
    <property type="entry name" value="Ax_dynein_light"/>
    <property type="match status" value="1"/>
</dbReference>
<dbReference type="InterPro" id="IPR019347">
    <property type="entry name" value="Axonemal_dynein_light_chain"/>
</dbReference>
<keyword evidence="2 5" id="KW-0175">Coiled coil</keyword>
<dbReference type="Proteomes" id="UP000887574">
    <property type="component" value="Unplaced"/>
</dbReference>
<feature type="compositionally biased region" description="Basic and acidic residues" evidence="6">
    <location>
        <begin position="144"/>
        <end position="161"/>
    </location>
</feature>
<evidence type="ECO:0000256" key="4">
    <source>
        <dbReference type="ARBA" id="ARBA00038114"/>
    </source>
</evidence>
<dbReference type="GO" id="GO:0005930">
    <property type="term" value="C:axoneme"/>
    <property type="evidence" value="ECO:0007669"/>
    <property type="project" value="TreeGrafter"/>
</dbReference>
<dbReference type="PANTHER" id="PTHR13183:SF0">
    <property type="entry name" value="AXONEMAL DYNEIN LIGHT INTERMEDIATE POLYPEPTIDE 1"/>
    <property type="match status" value="1"/>
</dbReference>
<evidence type="ECO:0000256" key="6">
    <source>
        <dbReference type="SAM" id="MobiDB-lite"/>
    </source>
</evidence>
<evidence type="ECO:0000256" key="5">
    <source>
        <dbReference type="SAM" id="Coils"/>
    </source>
</evidence>
<reference evidence="9" key="1">
    <citation type="submission" date="2022-11" db="UniProtKB">
        <authorList>
            <consortium name="WormBaseParasite"/>
        </authorList>
    </citation>
    <scope>IDENTIFICATION</scope>
</reference>
<evidence type="ECO:0000256" key="2">
    <source>
        <dbReference type="ARBA" id="ARBA00023054"/>
    </source>
</evidence>
<evidence type="ECO:0000256" key="7">
    <source>
        <dbReference type="SAM" id="SignalP"/>
    </source>
</evidence>
<feature type="chain" id="PRO_5037091654" evidence="7">
    <location>
        <begin position="21"/>
        <end position="234"/>
    </location>
</feature>
<evidence type="ECO:0000256" key="1">
    <source>
        <dbReference type="ARBA" id="ARBA00023017"/>
    </source>
</evidence>
<evidence type="ECO:0000256" key="3">
    <source>
        <dbReference type="ARBA" id="ARBA00023175"/>
    </source>
</evidence>
<accession>A0A915DPR0</accession>
<dbReference type="GO" id="GO:0030286">
    <property type="term" value="C:dynein complex"/>
    <property type="evidence" value="ECO:0007669"/>
    <property type="project" value="UniProtKB-KW"/>
</dbReference>
<keyword evidence="7" id="KW-0732">Signal</keyword>
<evidence type="ECO:0000313" key="9">
    <source>
        <dbReference type="WBParaSite" id="jg22325"/>
    </source>
</evidence>
<comment type="similarity">
    <text evidence="4">Belongs to the inner dynein arm light chain family.</text>
</comment>
<evidence type="ECO:0000313" key="8">
    <source>
        <dbReference type="Proteomes" id="UP000887574"/>
    </source>
</evidence>
<sequence>MLISAYCPFLLILKSSVGEGSEEEPKIDFVKASECSLPPINPDKHLQNIMDCILPPSLDLLALEDKFETELQTRKAKTFGICPIRRQIYDQLFDELIRQVTINCAERGLMLLRVRDEIRLLESAIAYGIRKAILVERQQSEAVVERDEEKQKNADLTEKKNSAGTPPKQLAQERLIKEEEVRLLEQTMKDENERLLESNKTLKMHLQAILQMDQALQQSGVPATENLVANQKQN</sequence>
<keyword evidence="8" id="KW-1185">Reference proteome</keyword>
<proteinExistence type="inferred from homology"/>